<proteinExistence type="predicted"/>
<sequence length="319" mass="37025">MSAQTFFDLLPSYDEASGSYSLPSDEPIIISIDFEDLCWSAMGTYPQNHPHRGDTYTYRPITEIGWTTLDTRDFNKLKTPPGDRAVDVLKTMSSSHYIINEFRGHFGRNCEPWHETEPYNFAFGKSKYISTDDIPRIVKKRLEQVMKPRNLTKREKDEKIPRNIVSLPNVRFYDVQKHHLVLEAFGNGPACNRAMNRLGIRYMDARIQLYKDRDHGGHNIIHNAGNDTVFQIQIFLALKYMDPQLVERIRQGHSLIEGDDALPWLPFTWSGRHMDQDNVPQDLSLAPKTRGYLERFRTAAQHNKNEVDQVPYETPKKLT</sequence>
<evidence type="ECO:0000313" key="3">
    <source>
        <dbReference type="Proteomes" id="UP001152130"/>
    </source>
</evidence>
<protein>
    <recommendedName>
        <fullName evidence="1">Gfd2/YDR514C-like C-terminal domain-containing protein</fullName>
    </recommendedName>
</protein>
<keyword evidence="3" id="KW-1185">Reference proteome</keyword>
<dbReference type="InterPro" id="IPR048519">
    <property type="entry name" value="Gfd2/YDR514C-like_C"/>
</dbReference>
<dbReference type="InterPro" id="IPR040151">
    <property type="entry name" value="Gfd2/YDR514C-like"/>
</dbReference>
<reference evidence="2" key="1">
    <citation type="submission" date="2022-10" db="EMBL/GenBank/DDBJ databases">
        <title>Fusarium specimens isolated from Avocado Roots.</title>
        <authorList>
            <person name="Stajich J."/>
            <person name="Roper C."/>
            <person name="Heimlech-Rivalta G."/>
        </authorList>
    </citation>
    <scope>NUCLEOTIDE SEQUENCE</scope>
    <source>
        <strain evidence="2">CF00143</strain>
    </source>
</reference>
<dbReference type="PANTHER" id="PTHR28083">
    <property type="entry name" value="GOOD FOR FULL DBP5 ACTIVITY PROTEIN 2"/>
    <property type="match status" value="1"/>
</dbReference>
<organism evidence="2 3">
    <name type="scientific">Fusarium irregulare</name>
    <dbReference type="NCBI Taxonomy" id="2494466"/>
    <lineage>
        <taxon>Eukaryota</taxon>
        <taxon>Fungi</taxon>
        <taxon>Dikarya</taxon>
        <taxon>Ascomycota</taxon>
        <taxon>Pezizomycotina</taxon>
        <taxon>Sordariomycetes</taxon>
        <taxon>Hypocreomycetidae</taxon>
        <taxon>Hypocreales</taxon>
        <taxon>Nectriaceae</taxon>
        <taxon>Fusarium</taxon>
        <taxon>Fusarium incarnatum-equiseti species complex</taxon>
    </lineage>
</organism>
<dbReference type="EMBL" id="JAPDHF010000001">
    <property type="protein sequence ID" value="KAJ4024236.1"/>
    <property type="molecule type" value="Genomic_DNA"/>
</dbReference>
<dbReference type="Pfam" id="PF21762">
    <property type="entry name" value="DEDDh_C"/>
    <property type="match status" value="1"/>
</dbReference>
<comment type="caution">
    <text evidence="2">The sequence shown here is derived from an EMBL/GenBank/DDBJ whole genome shotgun (WGS) entry which is preliminary data.</text>
</comment>
<dbReference type="AlphaFoldDB" id="A0A9W8Q1Z8"/>
<name>A0A9W8Q1Z8_9HYPO</name>
<dbReference type="PANTHER" id="PTHR28083:SF1">
    <property type="entry name" value="GOOD FOR FULL DBP5 ACTIVITY PROTEIN 2"/>
    <property type="match status" value="1"/>
</dbReference>
<gene>
    <name evidence="2" type="ORF">NW766_000468</name>
</gene>
<feature type="domain" description="Gfd2/YDR514C-like C-terminal" evidence="1">
    <location>
        <begin position="59"/>
        <end position="149"/>
    </location>
</feature>
<evidence type="ECO:0000259" key="1">
    <source>
        <dbReference type="Pfam" id="PF21762"/>
    </source>
</evidence>
<accession>A0A9W8Q1Z8</accession>
<evidence type="ECO:0000313" key="2">
    <source>
        <dbReference type="EMBL" id="KAJ4024236.1"/>
    </source>
</evidence>
<dbReference type="GO" id="GO:0005634">
    <property type="term" value="C:nucleus"/>
    <property type="evidence" value="ECO:0007669"/>
    <property type="project" value="TreeGrafter"/>
</dbReference>
<dbReference type="Proteomes" id="UP001152130">
    <property type="component" value="Unassembled WGS sequence"/>
</dbReference>